<sequence length="277" mass="30275">MSTRRGRNRWAERTTVMAVVLGWLVSTQVQATAEARLPEGSADHYAGSQIAKHEGTGGSERSAPSGEGGVEGIDVSSHQGEIDWAAHWAEGKRFAYVKASEGTDYLNPHFEQQYDGSFQVGMIRGSYHFALPDRSDGATQAQYFVANGGGWSADGQTLPGVLDIEYNPYGSTCYGMSGTAMVDWILSFSDTYAELTGRWPVIYTSTRWWAQCTGNTGDFSATNPLWVARYSDSVGELPHAWTVHTIWQHTSTPLDQNLFNGSYDRLVALSTGVPALQ</sequence>
<comment type="catalytic activity">
    <reaction evidence="1 12">
        <text>Hydrolysis of (1-&gt;4)-beta-linkages between N-acetylmuramic acid and N-acetyl-D-glucosamine residues in a peptidoglycan and between N-acetyl-D-glucosamine residues in chitodextrins.</text>
        <dbReference type="EC" id="3.2.1.17"/>
    </reaction>
</comment>
<dbReference type="AlphaFoldDB" id="A0A9X2VUT2"/>
<evidence type="ECO:0000313" key="16">
    <source>
        <dbReference type="Proteomes" id="UP001141259"/>
    </source>
</evidence>
<proteinExistence type="inferred from homology"/>
<keyword evidence="9" id="KW-1015">Disulfide bond</keyword>
<comment type="function">
    <text evidence="11">This enzyme has both lysozyme (acetylmuramidase) and diacetylmuramidase activities.</text>
</comment>
<evidence type="ECO:0000313" key="15">
    <source>
        <dbReference type="EMBL" id="MCS7482018.1"/>
    </source>
</evidence>
<evidence type="ECO:0000256" key="5">
    <source>
        <dbReference type="ARBA" id="ARBA00022525"/>
    </source>
</evidence>
<dbReference type="PANTHER" id="PTHR34135:SF2">
    <property type="entry name" value="LYSOZYME"/>
    <property type="match status" value="1"/>
</dbReference>
<keyword evidence="5" id="KW-0964">Secreted</keyword>
<dbReference type="InterPro" id="IPR017853">
    <property type="entry name" value="GH"/>
</dbReference>
<evidence type="ECO:0000256" key="14">
    <source>
        <dbReference type="SAM" id="SignalP"/>
    </source>
</evidence>
<evidence type="ECO:0000256" key="4">
    <source>
        <dbReference type="ARBA" id="ARBA00012732"/>
    </source>
</evidence>
<dbReference type="Proteomes" id="UP001141259">
    <property type="component" value="Unassembled WGS sequence"/>
</dbReference>
<evidence type="ECO:0000256" key="8">
    <source>
        <dbReference type="ARBA" id="ARBA00022801"/>
    </source>
</evidence>
<dbReference type="EMBL" id="JANYMP010000021">
    <property type="protein sequence ID" value="MCS7482018.1"/>
    <property type="molecule type" value="Genomic_DNA"/>
</dbReference>
<keyword evidence="7" id="KW-0081">Bacteriolytic enzyme</keyword>
<dbReference type="EC" id="3.2.1.17" evidence="4 12"/>
<keyword evidence="8 12" id="KW-0378">Hydrolase</keyword>
<evidence type="ECO:0000256" key="3">
    <source>
        <dbReference type="ARBA" id="ARBA00010646"/>
    </source>
</evidence>
<dbReference type="InterPro" id="IPR008270">
    <property type="entry name" value="Glyco_hydro_25_AS"/>
</dbReference>
<dbReference type="RefSeq" id="WP_259627502.1">
    <property type="nucleotide sequence ID" value="NZ_JANYMP010000021.1"/>
</dbReference>
<evidence type="ECO:0000256" key="13">
    <source>
        <dbReference type="SAM" id="MobiDB-lite"/>
    </source>
</evidence>
<evidence type="ECO:0000256" key="1">
    <source>
        <dbReference type="ARBA" id="ARBA00000632"/>
    </source>
</evidence>
<evidence type="ECO:0000256" key="10">
    <source>
        <dbReference type="ARBA" id="ARBA00023295"/>
    </source>
</evidence>
<accession>A0A9X2VUT2</accession>
<gene>
    <name evidence="15" type="ORF">NZH93_34640</name>
</gene>
<protein>
    <recommendedName>
        <fullName evidence="4 12">Lysozyme</fullName>
        <ecNumber evidence="4 12">3.2.1.17</ecNumber>
    </recommendedName>
</protein>
<name>A0A9X2VUT2_9PSEU</name>
<feature type="signal peptide" evidence="14">
    <location>
        <begin position="1"/>
        <end position="31"/>
    </location>
</feature>
<keyword evidence="6" id="KW-0929">Antimicrobial</keyword>
<evidence type="ECO:0000256" key="6">
    <source>
        <dbReference type="ARBA" id="ARBA00022529"/>
    </source>
</evidence>
<evidence type="ECO:0000256" key="7">
    <source>
        <dbReference type="ARBA" id="ARBA00022638"/>
    </source>
</evidence>
<feature type="region of interest" description="Disordered" evidence="13">
    <location>
        <begin position="52"/>
        <end position="74"/>
    </location>
</feature>
<dbReference type="PANTHER" id="PTHR34135">
    <property type="entry name" value="LYSOZYME"/>
    <property type="match status" value="1"/>
</dbReference>
<dbReference type="GO" id="GO:0003796">
    <property type="term" value="F:lysozyme activity"/>
    <property type="evidence" value="ECO:0007669"/>
    <property type="project" value="UniProtKB-EC"/>
</dbReference>
<feature type="chain" id="PRO_5040965289" description="Lysozyme" evidence="14">
    <location>
        <begin position="32"/>
        <end position="277"/>
    </location>
</feature>
<keyword evidence="10 12" id="KW-0326">Glycosidase</keyword>
<comment type="similarity">
    <text evidence="3 12">Belongs to the glycosyl hydrolase 25 family.</text>
</comment>
<comment type="caution">
    <text evidence="15">The sequence shown here is derived from an EMBL/GenBank/DDBJ whole genome shotgun (WGS) entry which is preliminary data.</text>
</comment>
<evidence type="ECO:0000256" key="11">
    <source>
        <dbReference type="ARBA" id="ARBA00055588"/>
    </source>
</evidence>
<keyword evidence="16" id="KW-1185">Reference proteome</keyword>
<evidence type="ECO:0000256" key="2">
    <source>
        <dbReference type="ARBA" id="ARBA00004613"/>
    </source>
</evidence>
<dbReference type="Pfam" id="PF01183">
    <property type="entry name" value="Glyco_hydro_25"/>
    <property type="match status" value="1"/>
</dbReference>
<dbReference type="GO" id="GO:0042742">
    <property type="term" value="P:defense response to bacterium"/>
    <property type="evidence" value="ECO:0007669"/>
    <property type="project" value="UniProtKB-KW"/>
</dbReference>
<keyword evidence="14" id="KW-0732">Signal</keyword>
<evidence type="ECO:0000256" key="12">
    <source>
        <dbReference type="RuleBase" id="RU361176"/>
    </source>
</evidence>
<dbReference type="GO" id="GO:0031640">
    <property type="term" value="P:killing of cells of another organism"/>
    <property type="evidence" value="ECO:0007669"/>
    <property type="project" value="UniProtKB-KW"/>
</dbReference>
<dbReference type="InterPro" id="IPR018077">
    <property type="entry name" value="Glyco_hydro_fam25_subgr"/>
</dbReference>
<reference evidence="15" key="1">
    <citation type="submission" date="2022-08" db="EMBL/GenBank/DDBJ databases">
        <authorList>
            <person name="Tistechok S."/>
            <person name="Samborskyy M."/>
            <person name="Roman I."/>
        </authorList>
    </citation>
    <scope>NUCLEOTIDE SEQUENCE</scope>
    <source>
        <strain evidence="15">DSM 103496</strain>
    </source>
</reference>
<dbReference type="PROSITE" id="PS00953">
    <property type="entry name" value="GLYCOSYL_HYDROL_F25_1"/>
    <property type="match status" value="1"/>
</dbReference>
<comment type="subcellular location">
    <subcellularLocation>
        <location evidence="2">Secreted</location>
    </subcellularLocation>
</comment>
<dbReference type="SUPFAM" id="SSF51445">
    <property type="entry name" value="(Trans)glycosidases"/>
    <property type="match status" value="1"/>
</dbReference>
<organism evidence="15 16">
    <name type="scientific">Umezawaea endophytica</name>
    <dbReference type="NCBI Taxonomy" id="1654476"/>
    <lineage>
        <taxon>Bacteria</taxon>
        <taxon>Bacillati</taxon>
        <taxon>Actinomycetota</taxon>
        <taxon>Actinomycetes</taxon>
        <taxon>Pseudonocardiales</taxon>
        <taxon>Pseudonocardiaceae</taxon>
        <taxon>Umezawaea</taxon>
    </lineage>
</organism>
<dbReference type="PROSITE" id="PS51904">
    <property type="entry name" value="GLYCOSYL_HYDROL_F25_2"/>
    <property type="match status" value="1"/>
</dbReference>
<dbReference type="Gene3D" id="3.20.20.80">
    <property type="entry name" value="Glycosidases"/>
    <property type="match status" value="1"/>
</dbReference>
<dbReference type="GO" id="GO:0016052">
    <property type="term" value="P:carbohydrate catabolic process"/>
    <property type="evidence" value="ECO:0007669"/>
    <property type="project" value="TreeGrafter"/>
</dbReference>
<evidence type="ECO:0000256" key="9">
    <source>
        <dbReference type="ARBA" id="ARBA00023157"/>
    </source>
</evidence>
<dbReference type="FunFam" id="3.20.20.80:FF:000060">
    <property type="entry name" value="Lysozyme M1"/>
    <property type="match status" value="1"/>
</dbReference>
<dbReference type="CDD" id="cd06412">
    <property type="entry name" value="GH25_CH-type"/>
    <property type="match status" value="1"/>
</dbReference>
<dbReference type="GO" id="GO:0009253">
    <property type="term" value="P:peptidoglycan catabolic process"/>
    <property type="evidence" value="ECO:0007669"/>
    <property type="project" value="InterPro"/>
</dbReference>
<dbReference type="GO" id="GO:0005576">
    <property type="term" value="C:extracellular region"/>
    <property type="evidence" value="ECO:0007669"/>
    <property type="project" value="UniProtKB-SubCell"/>
</dbReference>
<dbReference type="InterPro" id="IPR002053">
    <property type="entry name" value="Glyco_hydro_25"/>
</dbReference>
<dbReference type="SMART" id="SM00641">
    <property type="entry name" value="Glyco_25"/>
    <property type="match status" value="1"/>
</dbReference>
<dbReference type="GO" id="GO:0016998">
    <property type="term" value="P:cell wall macromolecule catabolic process"/>
    <property type="evidence" value="ECO:0007669"/>
    <property type="project" value="InterPro"/>
</dbReference>